<dbReference type="OrthoDB" id="303007at2759"/>
<name>A0CQ82_PARTE</name>
<dbReference type="Proteomes" id="UP000000600">
    <property type="component" value="Unassembled WGS sequence"/>
</dbReference>
<organism evidence="1 2">
    <name type="scientific">Paramecium tetraurelia</name>
    <dbReference type="NCBI Taxonomy" id="5888"/>
    <lineage>
        <taxon>Eukaryota</taxon>
        <taxon>Sar</taxon>
        <taxon>Alveolata</taxon>
        <taxon>Ciliophora</taxon>
        <taxon>Intramacronucleata</taxon>
        <taxon>Oligohymenophorea</taxon>
        <taxon>Peniculida</taxon>
        <taxon>Parameciidae</taxon>
        <taxon>Paramecium</taxon>
    </lineage>
</organism>
<dbReference type="GeneID" id="5026131"/>
<dbReference type="AlphaFoldDB" id="A0CQ82"/>
<protein>
    <submittedName>
        <fullName evidence="1">Uncharacterized protein</fullName>
    </submittedName>
</protein>
<accession>A0CQ82</accession>
<sequence>MLNQKAESDLQQNKLESCYYHLQKAQQLCIHVPHLKVCIQIILVTNHKQSCLISSKIKLATKGLKLFESNFENAILVSNLIILRQHLDSSLANTYLNISAIQSSLECHDVALQNIYLSIILLQHELLIEGLKCNIELQHKLNLQKMQSNLLSEGINFQFDEYLKIDRAQILIAAYHNLSLEMEFFKRNEEAQKIIDSAKTLSEFILQPSHALRIKLKEIADKQVSTRIQKVQNFNHRSISFDDRNSNSIHHTKSSKYHFQRQYSKDNNNSIQLIQNSKTVLKNTPSKLIKHQKFITEITQSKSASKINKFMNPLELSYTQD</sequence>
<keyword evidence="2" id="KW-1185">Reference proteome</keyword>
<evidence type="ECO:0000313" key="1">
    <source>
        <dbReference type="EMBL" id="CAK72949.1"/>
    </source>
</evidence>
<proteinExistence type="predicted"/>
<evidence type="ECO:0000313" key="2">
    <source>
        <dbReference type="Proteomes" id="UP000000600"/>
    </source>
</evidence>
<dbReference type="KEGG" id="ptm:GSPATT00009297001"/>
<dbReference type="OMA" id="HNLSLEM"/>
<gene>
    <name evidence="1" type="ORF">GSPATT00009297001</name>
</gene>
<reference evidence="1 2" key="1">
    <citation type="journal article" date="2006" name="Nature">
        <title>Global trends of whole-genome duplications revealed by the ciliate Paramecium tetraurelia.</title>
        <authorList>
            <consortium name="Genoscope"/>
            <person name="Aury J.-M."/>
            <person name="Jaillon O."/>
            <person name="Duret L."/>
            <person name="Noel B."/>
            <person name="Jubin C."/>
            <person name="Porcel B.M."/>
            <person name="Segurens B."/>
            <person name="Daubin V."/>
            <person name="Anthouard V."/>
            <person name="Aiach N."/>
            <person name="Arnaiz O."/>
            <person name="Billaut A."/>
            <person name="Beisson J."/>
            <person name="Blanc I."/>
            <person name="Bouhouche K."/>
            <person name="Camara F."/>
            <person name="Duharcourt S."/>
            <person name="Guigo R."/>
            <person name="Gogendeau D."/>
            <person name="Katinka M."/>
            <person name="Keller A.-M."/>
            <person name="Kissmehl R."/>
            <person name="Klotz C."/>
            <person name="Koll F."/>
            <person name="Le Moue A."/>
            <person name="Lepere C."/>
            <person name="Malinsky S."/>
            <person name="Nowacki M."/>
            <person name="Nowak J.K."/>
            <person name="Plattner H."/>
            <person name="Poulain J."/>
            <person name="Ruiz F."/>
            <person name="Serrano V."/>
            <person name="Zagulski M."/>
            <person name="Dessen P."/>
            <person name="Betermier M."/>
            <person name="Weissenbach J."/>
            <person name="Scarpelli C."/>
            <person name="Schachter V."/>
            <person name="Sperling L."/>
            <person name="Meyer E."/>
            <person name="Cohen J."/>
            <person name="Wincker P."/>
        </authorList>
    </citation>
    <scope>NUCLEOTIDE SEQUENCE [LARGE SCALE GENOMIC DNA]</scope>
    <source>
        <strain evidence="1 2">Stock d4-2</strain>
    </source>
</reference>
<dbReference type="STRING" id="5888.A0CQ82"/>
<dbReference type="HOGENOM" id="CLU_867285_0_0_1"/>
<dbReference type="RefSeq" id="XP_001440346.1">
    <property type="nucleotide sequence ID" value="XM_001440309.1"/>
</dbReference>
<dbReference type="InParanoid" id="A0CQ82"/>
<dbReference type="EMBL" id="CT868141">
    <property type="protein sequence ID" value="CAK72949.1"/>
    <property type="molecule type" value="Genomic_DNA"/>
</dbReference>